<dbReference type="PANTHER" id="PTHR35134:SF2">
    <property type="entry name" value="NUCLEOTIDASE YQFW-RELATED"/>
    <property type="match status" value="1"/>
</dbReference>
<dbReference type="AlphaFoldDB" id="A0A0D0ECQ6"/>
<reference evidence="1 2" key="1">
    <citation type="submission" date="2014-04" db="EMBL/GenBank/DDBJ databases">
        <authorList>
            <consortium name="DOE Joint Genome Institute"/>
            <person name="Kuo A."/>
            <person name="Kohler A."/>
            <person name="Jargeat P."/>
            <person name="Nagy L.G."/>
            <person name="Floudas D."/>
            <person name="Copeland A."/>
            <person name="Barry K.W."/>
            <person name="Cichocki N."/>
            <person name="Veneault-Fourrey C."/>
            <person name="LaButti K."/>
            <person name="Lindquist E.A."/>
            <person name="Lipzen A."/>
            <person name="Lundell T."/>
            <person name="Morin E."/>
            <person name="Murat C."/>
            <person name="Sun H."/>
            <person name="Tunlid A."/>
            <person name="Henrissat B."/>
            <person name="Grigoriev I.V."/>
            <person name="Hibbett D.S."/>
            <person name="Martin F."/>
            <person name="Nordberg H.P."/>
            <person name="Cantor M.N."/>
            <person name="Hua S.X."/>
        </authorList>
    </citation>
    <scope>NUCLEOTIDE SEQUENCE [LARGE SCALE GENOMIC DNA]</scope>
    <source>
        <strain evidence="1 2">Ve08.2h10</strain>
    </source>
</reference>
<name>A0A0D0ECQ6_9AGAM</name>
<dbReference type="Gene3D" id="3.40.50.1000">
    <property type="entry name" value="HAD superfamily/HAD-like"/>
    <property type="match status" value="1"/>
</dbReference>
<dbReference type="InterPro" id="IPR052419">
    <property type="entry name" value="5_3-deoxyribonucleotidase-like"/>
</dbReference>
<protein>
    <submittedName>
        <fullName evidence="1">Uncharacterized protein</fullName>
    </submittedName>
</protein>
<dbReference type="InterPro" id="IPR023214">
    <property type="entry name" value="HAD_sf"/>
</dbReference>
<dbReference type="HOGENOM" id="CLU_070652_0_0_1"/>
<organism evidence="1 2">
    <name type="scientific">Paxillus rubicundulus Ve08.2h10</name>
    <dbReference type="NCBI Taxonomy" id="930991"/>
    <lineage>
        <taxon>Eukaryota</taxon>
        <taxon>Fungi</taxon>
        <taxon>Dikarya</taxon>
        <taxon>Basidiomycota</taxon>
        <taxon>Agaricomycotina</taxon>
        <taxon>Agaricomycetes</taxon>
        <taxon>Agaricomycetidae</taxon>
        <taxon>Boletales</taxon>
        <taxon>Paxilineae</taxon>
        <taxon>Paxillaceae</taxon>
        <taxon>Paxillus</taxon>
    </lineage>
</organism>
<dbReference type="InParanoid" id="A0A0D0ECQ6"/>
<dbReference type="OrthoDB" id="10248475at2759"/>
<evidence type="ECO:0000313" key="2">
    <source>
        <dbReference type="Proteomes" id="UP000054538"/>
    </source>
</evidence>
<proteinExistence type="predicted"/>
<accession>A0A0D0ECQ6</accession>
<reference evidence="2" key="2">
    <citation type="submission" date="2015-01" db="EMBL/GenBank/DDBJ databases">
        <title>Evolutionary Origins and Diversification of the Mycorrhizal Mutualists.</title>
        <authorList>
            <consortium name="DOE Joint Genome Institute"/>
            <consortium name="Mycorrhizal Genomics Consortium"/>
            <person name="Kohler A."/>
            <person name="Kuo A."/>
            <person name="Nagy L.G."/>
            <person name="Floudas D."/>
            <person name="Copeland A."/>
            <person name="Barry K.W."/>
            <person name="Cichocki N."/>
            <person name="Veneault-Fourrey C."/>
            <person name="LaButti K."/>
            <person name="Lindquist E.A."/>
            <person name="Lipzen A."/>
            <person name="Lundell T."/>
            <person name="Morin E."/>
            <person name="Murat C."/>
            <person name="Riley R."/>
            <person name="Ohm R."/>
            <person name="Sun H."/>
            <person name="Tunlid A."/>
            <person name="Henrissat B."/>
            <person name="Grigoriev I.V."/>
            <person name="Hibbett D.S."/>
            <person name="Martin F."/>
        </authorList>
    </citation>
    <scope>NUCLEOTIDE SEQUENCE [LARGE SCALE GENOMIC DNA]</scope>
    <source>
        <strain evidence="2">Ve08.2h10</strain>
    </source>
</reference>
<dbReference type="PANTHER" id="PTHR35134">
    <property type="entry name" value="NUCLEOTIDASE YQFW-RELATED"/>
    <property type="match status" value="1"/>
</dbReference>
<keyword evidence="2" id="KW-1185">Reference proteome</keyword>
<dbReference type="STRING" id="930991.A0A0D0ECQ6"/>
<sequence length="294" mass="32414">MSVQVASYHAPNFHSITSLRDGQVTAQAVQSINLPPLAPTAPVIAIDLDDVLSGTNDLVIRWHNETYGTDMDLSEAYYYCYSKNPHWGSTATTRTKVKRFYGSHKLGEALPVPGAREGVYALRTLGFRLVIVTARGTDAYADGWVWVQRWFPGCFDSMTCVGQVLSNGSPKRVTKAEVCIDLGAKLLIDDSMDNALACARYLAPDGVAKVPPPVLLFGTYEWNKRMSQPGDESDDMVFDVRVEREGGTQFLEEDAKKAAQLLESVNATRACVLRASDWNEVVRYIVAAQKEGKI</sequence>
<evidence type="ECO:0000313" key="1">
    <source>
        <dbReference type="EMBL" id="KIK99785.1"/>
    </source>
</evidence>
<gene>
    <name evidence="1" type="ORF">PAXRUDRAFT_822402</name>
</gene>
<dbReference type="Proteomes" id="UP000054538">
    <property type="component" value="Unassembled WGS sequence"/>
</dbReference>
<dbReference type="InterPro" id="IPR036412">
    <property type="entry name" value="HAD-like_sf"/>
</dbReference>
<dbReference type="SUPFAM" id="SSF56784">
    <property type="entry name" value="HAD-like"/>
    <property type="match status" value="1"/>
</dbReference>
<dbReference type="EMBL" id="KN824850">
    <property type="protein sequence ID" value="KIK99785.1"/>
    <property type="molecule type" value="Genomic_DNA"/>
</dbReference>